<feature type="non-terminal residue" evidence="3">
    <location>
        <position position="1"/>
    </location>
</feature>
<dbReference type="InterPro" id="IPR018152">
    <property type="entry name" value="SOD_Cu/Zn_BS"/>
</dbReference>
<dbReference type="Gene3D" id="2.60.40.200">
    <property type="entry name" value="Superoxide dismutase, copper/zinc binding domain"/>
    <property type="match status" value="1"/>
</dbReference>
<dbReference type="PRINTS" id="PR00068">
    <property type="entry name" value="CUZNDISMTASE"/>
</dbReference>
<sequence length="417" mass="44591">GSQSQVGQPHRLFVRMQSLHKCVVVGWLLCGIVGALPQVHFPGPDNDANSKTGSGTVDALVRIVPGNTDQGVVTGVLDITNYPSGGLLIRGSVTGLTPGLHGFHIHTEGQLTNQCRDAAGHFNPFMNTHGSPNDAIRHVGDLGNVYANAKGVAHLHIVDSHGSFDPNSQAYIGGRSIVIHAGQDDLGRGGDEGSLSTGNAGGRVACGIIEIQQNIPPQPTTAQPHQPYQTPHSHHNQPYQAPPSHQDQPYQAPHSYQNQAYQTTPSYQNQPYGAPNYQNKPNGTPNYQNKPYGAPSYQNKPQPTYQNQHYGAPSSFQNQPPPIGSSLLGQIYQPHGSPPNQQQQLHGSPPTQQQQPHGSQPTQQQQPHGSPPTQQQPPHGSPPTQQQQPHGSSPTQQHQPQSGSPDPNSILSLARGT</sequence>
<dbReference type="PROSITE" id="PS00332">
    <property type="entry name" value="SOD_CU_ZN_2"/>
    <property type="match status" value="1"/>
</dbReference>
<dbReference type="AlphaFoldDB" id="A0AAV2R7G7"/>
<feature type="compositionally biased region" description="Polar residues" evidence="1">
    <location>
        <begin position="236"/>
        <end position="289"/>
    </location>
</feature>
<dbReference type="Proteomes" id="UP001497623">
    <property type="component" value="Unassembled WGS sequence"/>
</dbReference>
<dbReference type="GO" id="GO:0005507">
    <property type="term" value="F:copper ion binding"/>
    <property type="evidence" value="ECO:0007669"/>
    <property type="project" value="InterPro"/>
</dbReference>
<protein>
    <recommendedName>
        <fullName evidence="2">Superoxide dismutase copper/zinc binding domain-containing protein</fullName>
    </recommendedName>
</protein>
<evidence type="ECO:0000256" key="1">
    <source>
        <dbReference type="SAM" id="MobiDB-lite"/>
    </source>
</evidence>
<comment type="caution">
    <text evidence="3">The sequence shown here is derived from an EMBL/GenBank/DDBJ whole genome shotgun (WGS) entry which is preliminary data.</text>
</comment>
<keyword evidence="4" id="KW-1185">Reference proteome</keyword>
<dbReference type="SUPFAM" id="SSF49329">
    <property type="entry name" value="Cu,Zn superoxide dismutase-like"/>
    <property type="match status" value="1"/>
</dbReference>
<proteinExistence type="predicted"/>
<organism evidence="3 4">
    <name type="scientific">Meganyctiphanes norvegica</name>
    <name type="common">Northern krill</name>
    <name type="synonym">Thysanopoda norvegica</name>
    <dbReference type="NCBI Taxonomy" id="48144"/>
    <lineage>
        <taxon>Eukaryota</taxon>
        <taxon>Metazoa</taxon>
        <taxon>Ecdysozoa</taxon>
        <taxon>Arthropoda</taxon>
        <taxon>Crustacea</taxon>
        <taxon>Multicrustacea</taxon>
        <taxon>Malacostraca</taxon>
        <taxon>Eumalacostraca</taxon>
        <taxon>Eucarida</taxon>
        <taxon>Euphausiacea</taxon>
        <taxon>Euphausiidae</taxon>
        <taxon>Meganyctiphanes</taxon>
    </lineage>
</organism>
<feature type="compositionally biased region" description="Polar residues" evidence="1">
    <location>
        <begin position="296"/>
        <end position="318"/>
    </location>
</feature>
<evidence type="ECO:0000259" key="2">
    <source>
        <dbReference type="Pfam" id="PF00080"/>
    </source>
</evidence>
<accession>A0AAV2R7G7</accession>
<dbReference type="Pfam" id="PF00080">
    <property type="entry name" value="Sod_Cu"/>
    <property type="match status" value="1"/>
</dbReference>
<feature type="compositionally biased region" description="Low complexity" evidence="1">
    <location>
        <begin position="215"/>
        <end position="231"/>
    </location>
</feature>
<gene>
    <name evidence="3" type="ORF">MNOR_LOCUS19999</name>
</gene>
<evidence type="ECO:0000313" key="3">
    <source>
        <dbReference type="EMBL" id="CAL4112897.1"/>
    </source>
</evidence>
<evidence type="ECO:0000313" key="4">
    <source>
        <dbReference type="Proteomes" id="UP001497623"/>
    </source>
</evidence>
<dbReference type="GO" id="GO:0006801">
    <property type="term" value="P:superoxide metabolic process"/>
    <property type="evidence" value="ECO:0007669"/>
    <property type="project" value="InterPro"/>
</dbReference>
<feature type="compositionally biased region" description="Low complexity" evidence="1">
    <location>
        <begin position="346"/>
        <end position="405"/>
    </location>
</feature>
<reference evidence="3 4" key="1">
    <citation type="submission" date="2024-05" db="EMBL/GenBank/DDBJ databases">
        <authorList>
            <person name="Wallberg A."/>
        </authorList>
    </citation>
    <scope>NUCLEOTIDE SEQUENCE [LARGE SCALE GENOMIC DNA]</scope>
</reference>
<feature type="domain" description="Superoxide dismutase copper/zinc binding" evidence="2">
    <location>
        <begin position="73"/>
        <end position="209"/>
    </location>
</feature>
<dbReference type="PANTHER" id="PTHR10003">
    <property type="entry name" value="SUPEROXIDE DISMUTASE CU-ZN -RELATED"/>
    <property type="match status" value="1"/>
</dbReference>
<dbReference type="CDD" id="cd00305">
    <property type="entry name" value="Cu-Zn_Superoxide_Dismutase"/>
    <property type="match status" value="1"/>
</dbReference>
<feature type="region of interest" description="Disordered" evidence="1">
    <location>
        <begin position="215"/>
        <end position="417"/>
    </location>
</feature>
<dbReference type="InterPro" id="IPR036423">
    <property type="entry name" value="SOD-like_Cu/Zn_dom_sf"/>
</dbReference>
<dbReference type="InterPro" id="IPR024134">
    <property type="entry name" value="SOD_Cu/Zn_/chaperone"/>
</dbReference>
<dbReference type="InterPro" id="IPR001424">
    <property type="entry name" value="SOD_Cu_Zn_dom"/>
</dbReference>
<dbReference type="EMBL" id="CAXKWB010015168">
    <property type="protein sequence ID" value="CAL4112897.1"/>
    <property type="molecule type" value="Genomic_DNA"/>
</dbReference>
<name>A0AAV2R7G7_MEGNR</name>